<reference evidence="2" key="2">
    <citation type="submission" date="2015-06" db="UniProtKB">
        <authorList>
            <consortium name="EnsemblPlants"/>
        </authorList>
    </citation>
    <scope>IDENTIFICATION</scope>
    <source>
        <strain evidence="2">cv. Heinz 1706</strain>
    </source>
</reference>
<keyword evidence="3" id="KW-1185">Reference proteome</keyword>
<evidence type="ECO:0000313" key="3">
    <source>
        <dbReference type="Proteomes" id="UP000004994"/>
    </source>
</evidence>
<evidence type="ECO:0000256" key="1">
    <source>
        <dbReference type="SAM" id="MobiDB-lite"/>
    </source>
</evidence>
<name>K4CKT2_SOLLC</name>
<protein>
    <submittedName>
        <fullName evidence="2">Uncharacterized protein</fullName>
    </submittedName>
</protein>
<proteinExistence type="predicted"/>
<dbReference type="AlphaFoldDB" id="K4CKT2"/>
<evidence type="ECO:0000313" key="2">
    <source>
        <dbReference type="EnsemblPlants" id="Solyc08g061430.1.1"/>
    </source>
</evidence>
<accession>K4CKT2</accession>
<dbReference type="Gramene" id="Solyc08g061430.1.1">
    <property type="protein sequence ID" value="Solyc08g061430.1.1"/>
    <property type="gene ID" value="Solyc08g061430.1"/>
</dbReference>
<dbReference type="EnsemblPlants" id="Solyc08g061430.1.1">
    <property type="protein sequence ID" value="Solyc08g061430.1.1"/>
    <property type="gene ID" value="Solyc08g061430.1"/>
</dbReference>
<dbReference type="PhylomeDB" id="K4CKT2"/>
<dbReference type="PaxDb" id="4081-Solyc08g061430.1.1"/>
<dbReference type="Proteomes" id="UP000004994">
    <property type="component" value="Chromosome 8"/>
</dbReference>
<reference evidence="2" key="1">
    <citation type="journal article" date="2012" name="Nature">
        <title>The tomato genome sequence provides insights into fleshy fruit evolution.</title>
        <authorList>
            <consortium name="Tomato Genome Consortium"/>
        </authorList>
    </citation>
    <scope>NUCLEOTIDE SEQUENCE [LARGE SCALE GENOMIC DNA]</scope>
    <source>
        <strain evidence="2">cv. Heinz 1706</strain>
    </source>
</reference>
<dbReference type="HOGENOM" id="CLU_2030784_0_0_1"/>
<feature type="compositionally biased region" description="Acidic residues" evidence="1">
    <location>
        <begin position="111"/>
        <end position="124"/>
    </location>
</feature>
<sequence length="130" mass="14862">MGIHIIHRMDSRNDGSNSRWFCQKCERPITKTGYTACECGCKTWVKDGTNEKWLIVDSPLASPPLNNKGPILLSNEGESEEDCEVVGRKRRMVELAESENHNKSKIKNEEESNDEESYEEVSDYEECKCS</sequence>
<feature type="region of interest" description="Disordered" evidence="1">
    <location>
        <begin position="65"/>
        <end position="130"/>
    </location>
</feature>
<organism evidence="2">
    <name type="scientific">Solanum lycopersicum</name>
    <name type="common">Tomato</name>
    <name type="synonym">Lycopersicon esculentum</name>
    <dbReference type="NCBI Taxonomy" id="4081"/>
    <lineage>
        <taxon>Eukaryota</taxon>
        <taxon>Viridiplantae</taxon>
        <taxon>Streptophyta</taxon>
        <taxon>Embryophyta</taxon>
        <taxon>Tracheophyta</taxon>
        <taxon>Spermatophyta</taxon>
        <taxon>Magnoliopsida</taxon>
        <taxon>eudicotyledons</taxon>
        <taxon>Gunneridae</taxon>
        <taxon>Pentapetalae</taxon>
        <taxon>asterids</taxon>
        <taxon>lamiids</taxon>
        <taxon>Solanales</taxon>
        <taxon>Solanaceae</taxon>
        <taxon>Solanoideae</taxon>
        <taxon>Solaneae</taxon>
        <taxon>Solanum</taxon>
        <taxon>Solanum subgen. Lycopersicon</taxon>
    </lineage>
</organism>
<dbReference type="InParanoid" id="K4CKT2"/>
<feature type="compositionally biased region" description="Basic and acidic residues" evidence="1">
    <location>
        <begin position="92"/>
        <end position="110"/>
    </location>
</feature>